<evidence type="ECO:0000313" key="3">
    <source>
        <dbReference type="Proteomes" id="UP001219355"/>
    </source>
</evidence>
<proteinExistence type="predicted"/>
<feature type="compositionally biased region" description="Polar residues" evidence="1">
    <location>
        <begin position="258"/>
        <end position="270"/>
    </location>
</feature>
<feature type="region of interest" description="Disordered" evidence="1">
    <location>
        <begin position="1"/>
        <end position="34"/>
    </location>
</feature>
<feature type="compositionally biased region" description="Acidic residues" evidence="1">
    <location>
        <begin position="320"/>
        <end position="336"/>
    </location>
</feature>
<reference evidence="2" key="1">
    <citation type="submission" date="2023-03" db="EMBL/GenBank/DDBJ databases">
        <title>Emydomyces testavorans Genome Sequence.</title>
        <authorList>
            <person name="Hoyer L."/>
        </authorList>
    </citation>
    <scope>NUCLEOTIDE SEQUENCE</scope>
    <source>
        <strain evidence="2">16-2883</strain>
    </source>
</reference>
<dbReference type="EMBL" id="CP120630">
    <property type="protein sequence ID" value="WEW61280.1"/>
    <property type="molecule type" value="Genomic_DNA"/>
</dbReference>
<feature type="region of interest" description="Disordered" evidence="1">
    <location>
        <begin position="256"/>
        <end position="400"/>
    </location>
</feature>
<sequence>MSLQSRKRKSSTCVEDSETIQHLHTPKRPDPSGTFQKDIEDLRNLIYCGVCVRPLYEPFTLGCGHTFCYGIRNIVQIFISRPELLEKNETTAEHMTNQLQETERIDSDKKNADPETGGLFQGCFKNIVIPGMPIRDLADGVDRCPECAWELEDGDCIRCGYARDGWGDEDDYHGSDDYFDSDDESAIMEIFRETGYAPPFDNEDLIMMRGLEDGYDTDSLHVPSFGSIRTASEDEDTGNVSTSDDMGSFIDDEGVDENAQQSDTATSTVVGNHDYLTDNSIRSPATRSYGGLSEVDDSVSEGMSEHGFYGLDHNPTVINLDDDDDADDDVDDDDDEPIRTAVMASRRKRQLSVSTVSSTHTSAPLTQMTRSPSIQDSSSDAPHGPVRRRQRRGELNRVSP</sequence>
<organism evidence="2 3">
    <name type="scientific">Emydomyces testavorans</name>
    <dbReference type="NCBI Taxonomy" id="2070801"/>
    <lineage>
        <taxon>Eukaryota</taxon>
        <taxon>Fungi</taxon>
        <taxon>Dikarya</taxon>
        <taxon>Ascomycota</taxon>
        <taxon>Pezizomycotina</taxon>
        <taxon>Eurotiomycetes</taxon>
        <taxon>Eurotiomycetidae</taxon>
        <taxon>Onygenales</taxon>
        <taxon>Nannizziopsiaceae</taxon>
        <taxon>Emydomyces</taxon>
    </lineage>
</organism>
<gene>
    <name evidence="2" type="primary">PSH1</name>
    <name evidence="2" type="ORF">PRK78_006770</name>
</gene>
<feature type="compositionally biased region" description="Low complexity" evidence="1">
    <location>
        <begin position="352"/>
        <end position="362"/>
    </location>
</feature>
<dbReference type="InterPro" id="IPR013083">
    <property type="entry name" value="Znf_RING/FYVE/PHD"/>
</dbReference>
<evidence type="ECO:0000256" key="1">
    <source>
        <dbReference type="SAM" id="MobiDB-lite"/>
    </source>
</evidence>
<evidence type="ECO:0000313" key="2">
    <source>
        <dbReference type="EMBL" id="WEW61280.1"/>
    </source>
</evidence>
<feature type="compositionally biased region" description="Basic residues" evidence="1">
    <location>
        <begin position="1"/>
        <end position="10"/>
    </location>
</feature>
<keyword evidence="3" id="KW-1185">Reference proteome</keyword>
<feature type="compositionally biased region" description="Polar residues" evidence="1">
    <location>
        <begin position="277"/>
        <end position="286"/>
    </location>
</feature>
<dbReference type="Proteomes" id="UP001219355">
    <property type="component" value="Chromosome 4"/>
</dbReference>
<name>A0AAF0DQT2_9EURO</name>
<accession>A0AAF0DQT2</accession>
<dbReference type="SUPFAM" id="SSF57850">
    <property type="entry name" value="RING/U-box"/>
    <property type="match status" value="1"/>
</dbReference>
<dbReference type="AlphaFoldDB" id="A0AAF0DQT2"/>
<protein>
    <submittedName>
        <fullName evidence="2">E3 ubiquitin ligase</fullName>
    </submittedName>
</protein>
<dbReference type="Gene3D" id="3.30.40.10">
    <property type="entry name" value="Zinc/RING finger domain, C3HC4 (zinc finger)"/>
    <property type="match status" value="1"/>
</dbReference>
<feature type="compositionally biased region" description="Polar residues" evidence="1">
    <location>
        <begin position="363"/>
        <end position="380"/>
    </location>
</feature>